<protein>
    <submittedName>
        <fullName evidence="3">Outer membrane protein beta-barrel domain-containing protein</fullName>
    </submittedName>
</protein>
<organism evidence="3 4">
    <name type="scientific">Catalinimonas alkaloidigena</name>
    <dbReference type="NCBI Taxonomy" id="1075417"/>
    <lineage>
        <taxon>Bacteria</taxon>
        <taxon>Pseudomonadati</taxon>
        <taxon>Bacteroidota</taxon>
        <taxon>Cytophagia</taxon>
        <taxon>Cytophagales</taxon>
        <taxon>Catalimonadaceae</taxon>
        <taxon>Catalinimonas</taxon>
    </lineage>
</organism>
<dbReference type="EMBL" id="FNFO01000013">
    <property type="protein sequence ID" value="SDM41587.1"/>
    <property type="molecule type" value="Genomic_DNA"/>
</dbReference>
<evidence type="ECO:0000313" key="4">
    <source>
        <dbReference type="Proteomes" id="UP000198510"/>
    </source>
</evidence>
<dbReference type="Proteomes" id="UP000198510">
    <property type="component" value="Unassembled WGS sequence"/>
</dbReference>
<sequence length="250" mass="28113">MKILPTLAVLLSCSFPALAQQGLHVGLVSSYNTTWVLDQQMFDSPEFEVVPSYAFAPVGLSVGYHFSDEVGLFGQAILTNIRQTFDVEELDVAIGERTTELQYLNVPILFRFSSSPDRTVGFNFYIGPQFSFLLRGEERFTFDGGTNSPFLTYEATYASTDNDDKYQFNTFDFGGVIAFGAFFNLTEDLYLTLDIRANGNVLEMREKAWVEAEESLYKNLTSGYRGDMSKRHVVWGGVEAGLHYVFSSAW</sequence>
<name>A0A1G9T1V5_9BACT</name>
<feature type="chain" id="PRO_5011621201" evidence="1">
    <location>
        <begin position="20"/>
        <end position="250"/>
    </location>
</feature>
<feature type="domain" description="Outer membrane protein beta-barrel" evidence="2">
    <location>
        <begin position="23"/>
        <end position="196"/>
    </location>
</feature>
<evidence type="ECO:0000259" key="2">
    <source>
        <dbReference type="Pfam" id="PF13568"/>
    </source>
</evidence>
<dbReference type="STRING" id="1075417.SAMN05421823_11361"/>
<dbReference type="AlphaFoldDB" id="A0A1G9T1V5"/>
<dbReference type="OrthoDB" id="893278at2"/>
<evidence type="ECO:0000256" key="1">
    <source>
        <dbReference type="SAM" id="SignalP"/>
    </source>
</evidence>
<reference evidence="3 4" key="1">
    <citation type="submission" date="2016-10" db="EMBL/GenBank/DDBJ databases">
        <authorList>
            <person name="de Groot N.N."/>
        </authorList>
    </citation>
    <scope>NUCLEOTIDE SEQUENCE [LARGE SCALE GENOMIC DNA]</scope>
    <source>
        <strain evidence="3 4">DSM 25186</strain>
    </source>
</reference>
<proteinExistence type="predicted"/>
<evidence type="ECO:0000313" key="3">
    <source>
        <dbReference type="EMBL" id="SDM41587.1"/>
    </source>
</evidence>
<accession>A0A1G9T1V5</accession>
<dbReference type="InterPro" id="IPR025665">
    <property type="entry name" value="Beta-barrel_OMP_2"/>
</dbReference>
<feature type="signal peptide" evidence="1">
    <location>
        <begin position="1"/>
        <end position="19"/>
    </location>
</feature>
<dbReference type="Pfam" id="PF13568">
    <property type="entry name" value="OMP_b-brl_2"/>
    <property type="match status" value="1"/>
</dbReference>
<gene>
    <name evidence="3" type="ORF">SAMN05421823_11361</name>
</gene>
<keyword evidence="4" id="KW-1185">Reference proteome</keyword>
<keyword evidence="1" id="KW-0732">Signal</keyword>
<dbReference type="RefSeq" id="WP_089687512.1">
    <property type="nucleotide sequence ID" value="NZ_FNFO01000013.1"/>
</dbReference>